<protein>
    <submittedName>
        <fullName evidence="2">Uncharacterized protein</fullName>
    </submittedName>
</protein>
<comment type="caution">
    <text evidence="2">The sequence shown here is derived from an EMBL/GenBank/DDBJ whole genome shotgun (WGS) entry which is preliminary data.</text>
</comment>
<sequence length="85" mass="9028">MAEVVTAEVIAKPEIKVEEQLSKALATPAAQFGLASVNGVGAYTCFRAGKKAEGEEKPLYYVVGSVLAIFAGYHFYKTVSPESPC</sequence>
<keyword evidence="1" id="KW-1133">Transmembrane helix</keyword>
<reference evidence="2" key="1">
    <citation type="journal article" date="2014" name="Front. Microbiol.">
        <title>High frequency of phylogenetically diverse reductive dehalogenase-homologous genes in deep subseafloor sedimentary metagenomes.</title>
        <authorList>
            <person name="Kawai M."/>
            <person name="Futagami T."/>
            <person name="Toyoda A."/>
            <person name="Takaki Y."/>
            <person name="Nishi S."/>
            <person name="Hori S."/>
            <person name="Arai W."/>
            <person name="Tsubouchi T."/>
            <person name="Morono Y."/>
            <person name="Uchiyama I."/>
            <person name="Ito T."/>
            <person name="Fujiyama A."/>
            <person name="Inagaki F."/>
            <person name="Takami H."/>
        </authorList>
    </citation>
    <scope>NUCLEOTIDE SEQUENCE</scope>
    <source>
        <strain evidence="2">Expedition CK06-06</strain>
    </source>
</reference>
<organism evidence="2">
    <name type="scientific">marine sediment metagenome</name>
    <dbReference type="NCBI Taxonomy" id="412755"/>
    <lineage>
        <taxon>unclassified sequences</taxon>
        <taxon>metagenomes</taxon>
        <taxon>ecological metagenomes</taxon>
    </lineage>
</organism>
<feature type="transmembrane region" description="Helical" evidence="1">
    <location>
        <begin position="58"/>
        <end position="76"/>
    </location>
</feature>
<evidence type="ECO:0000256" key="1">
    <source>
        <dbReference type="SAM" id="Phobius"/>
    </source>
</evidence>
<dbReference type="EMBL" id="BARW01027279">
    <property type="protein sequence ID" value="GAJ14470.1"/>
    <property type="molecule type" value="Genomic_DNA"/>
</dbReference>
<proteinExistence type="predicted"/>
<gene>
    <name evidence="2" type="ORF">S12H4_44293</name>
</gene>
<name>X1VVC5_9ZZZZ</name>
<keyword evidence="1" id="KW-0472">Membrane</keyword>
<dbReference type="AlphaFoldDB" id="X1VVC5"/>
<accession>X1VVC5</accession>
<keyword evidence="1" id="KW-0812">Transmembrane</keyword>
<evidence type="ECO:0000313" key="2">
    <source>
        <dbReference type="EMBL" id="GAJ14470.1"/>
    </source>
</evidence>